<organism evidence="1 2">
    <name type="scientific">Protopolystoma xenopodis</name>
    <dbReference type="NCBI Taxonomy" id="117903"/>
    <lineage>
        <taxon>Eukaryota</taxon>
        <taxon>Metazoa</taxon>
        <taxon>Spiralia</taxon>
        <taxon>Lophotrochozoa</taxon>
        <taxon>Platyhelminthes</taxon>
        <taxon>Monogenea</taxon>
        <taxon>Polyopisthocotylea</taxon>
        <taxon>Polystomatidea</taxon>
        <taxon>Polystomatidae</taxon>
        <taxon>Protopolystoma</taxon>
    </lineage>
</organism>
<keyword evidence="2" id="KW-1185">Reference proteome</keyword>
<sequence length="99" mass="10775">MVLFCCSQLRQVDLTLLATSDAAALGLEVDHLLNLYYELSPEHNQLLAYWHRLTRSFSLGHLETALKSSTATIAAPSSGLITLSLNDLIAHAKELALLG</sequence>
<accession>A0A448XA73</accession>
<comment type="caution">
    <text evidence="1">The sequence shown here is derived from an EMBL/GenBank/DDBJ whole genome shotgun (WGS) entry which is preliminary data.</text>
</comment>
<evidence type="ECO:0000313" key="1">
    <source>
        <dbReference type="EMBL" id="VEL32108.1"/>
    </source>
</evidence>
<name>A0A448XA73_9PLAT</name>
<dbReference type="EMBL" id="CAAALY010130338">
    <property type="protein sequence ID" value="VEL32108.1"/>
    <property type="molecule type" value="Genomic_DNA"/>
</dbReference>
<gene>
    <name evidence="1" type="ORF">PXEA_LOCUS25548</name>
</gene>
<proteinExistence type="predicted"/>
<evidence type="ECO:0000313" key="2">
    <source>
        <dbReference type="Proteomes" id="UP000784294"/>
    </source>
</evidence>
<dbReference type="AlphaFoldDB" id="A0A448XA73"/>
<reference evidence="1" key="1">
    <citation type="submission" date="2018-11" db="EMBL/GenBank/DDBJ databases">
        <authorList>
            <consortium name="Pathogen Informatics"/>
        </authorList>
    </citation>
    <scope>NUCLEOTIDE SEQUENCE</scope>
</reference>
<dbReference type="Proteomes" id="UP000784294">
    <property type="component" value="Unassembled WGS sequence"/>
</dbReference>
<protein>
    <submittedName>
        <fullName evidence="1">Uncharacterized protein</fullName>
    </submittedName>
</protein>